<dbReference type="Gene3D" id="1.10.10.10">
    <property type="entry name" value="Winged helix-like DNA-binding domain superfamily/Winged helix DNA-binding domain"/>
    <property type="match status" value="1"/>
</dbReference>
<keyword evidence="3" id="KW-1185">Reference proteome</keyword>
<dbReference type="Gene3D" id="3.90.1150.220">
    <property type="match status" value="1"/>
</dbReference>
<dbReference type="GO" id="GO:0005634">
    <property type="term" value="C:nucleus"/>
    <property type="evidence" value="ECO:0007669"/>
    <property type="project" value="UniProtKB-SubCell"/>
</dbReference>
<organism evidence="3 4">
    <name type="scientific">Globodera rostochiensis</name>
    <name type="common">Golden nematode worm</name>
    <name type="synonym">Heterodera rostochiensis</name>
    <dbReference type="NCBI Taxonomy" id="31243"/>
    <lineage>
        <taxon>Eukaryota</taxon>
        <taxon>Metazoa</taxon>
        <taxon>Ecdysozoa</taxon>
        <taxon>Nematoda</taxon>
        <taxon>Chromadorea</taxon>
        <taxon>Rhabditida</taxon>
        <taxon>Tylenchina</taxon>
        <taxon>Tylenchomorpha</taxon>
        <taxon>Tylenchoidea</taxon>
        <taxon>Heteroderidae</taxon>
        <taxon>Heteroderinae</taxon>
        <taxon>Globodera</taxon>
    </lineage>
</organism>
<dbReference type="GO" id="GO:0030915">
    <property type="term" value="C:Smc5-Smc6 complex"/>
    <property type="evidence" value="ECO:0007669"/>
    <property type="project" value="UniProtKB-UniRule"/>
</dbReference>
<comment type="catalytic activity">
    <reaction evidence="1">
        <text>S-ubiquitinyl-[E2 ubiquitin-conjugating enzyme]-L-cysteine + [acceptor protein]-L-lysine = [E2 ubiquitin-conjugating enzyme]-L-cysteine + N(6)-ubiquitinyl-[acceptor protein]-L-lysine.</text>
        <dbReference type="EC" id="2.3.2.27"/>
    </reaction>
</comment>
<keyword evidence="1" id="KW-0234">DNA repair</keyword>
<dbReference type="InterPro" id="IPR036388">
    <property type="entry name" value="WH-like_DNA-bd_sf"/>
</dbReference>
<keyword evidence="1" id="KW-0863">Zinc-finger</keyword>
<dbReference type="EC" id="2.3.2.27" evidence="1"/>
<dbReference type="GO" id="GO:0008270">
    <property type="term" value="F:zinc ion binding"/>
    <property type="evidence" value="ECO:0007669"/>
    <property type="project" value="UniProtKB-KW"/>
</dbReference>
<accession>A0A914GR43</accession>
<keyword evidence="1" id="KW-0479">Metal-binding</keyword>
<feature type="compositionally biased region" description="Polar residues" evidence="2">
    <location>
        <begin position="317"/>
        <end position="338"/>
    </location>
</feature>
<evidence type="ECO:0000313" key="3">
    <source>
        <dbReference type="Proteomes" id="UP000887572"/>
    </source>
</evidence>
<evidence type="ECO:0000256" key="2">
    <source>
        <dbReference type="SAM" id="MobiDB-lite"/>
    </source>
</evidence>
<comment type="subcellular location">
    <subcellularLocation>
        <location evidence="1">Nucleus</location>
    </subcellularLocation>
</comment>
<keyword evidence="1" id="KW-0539">Nucleus</keyword>
<evidence type="ECO:0000313" key="4">
    <source>
        <dbReference type="WBParaSite" id="Gr19_v10_g10620.t1"/>
    </source>
</evidence>
<dbReference type="Pfam" id="PF07574">
    <property type="entry name" value="SMC_Nse1"/>
    <property type="match status" value="1"/>
</dbReference>
<comment type="similarity">
    <text evidence="1">Belongs to the NSE1 family.</text>
</comment>
<feature type="region of interest" description="Disordered" evidence="2">
    <location>
        <begin position="294"/>
        <end position="344"/>
    </location>
</feature>
<protein>
    <recommendedName>
        <fullName evidence="1">Non-structural maintenance of chromosomes element 1 homolog</fullName>
        <ecNumber evidence="1">2.3.2.27</ecNumber>
    </recommendedName>
</protein>
<dbReference type="PANTHER" id="PTHR20973:SF0">
    <property type="entry name" value="NON-STRUCTURAL MAINTENANCE OF CHROMOSOMES ELEMENT 1 HOMOLOG"/>
    <property type="match status" value="1"/>
</dbReference>
<dbReference type="WBParaSite" id="Gr19_v10_g10620.t1">
    <property type="protein sequence ID" value="Gr19_v10_g10620.t1"/>
    <property type="gene ID" value="Gr19_v10_g10620"/>
</dbReference>
<keyword evidence="1" id="KW-0862">Zinc</keyword>
<reference evidence="4" key="1">
    <citation type="submission" date="2022-11" db="UniProtKB">
        <authorList>
            <consortium name="WormBaseParasite"/>
        </authorList>
    </citation>
    <scope>IDENTIFICATION</scope>
</reference>
<dbReference type="InterPro" id="IPR011513">
    <property type="entry name" value="Nse1"/>
</dbReference>
<dbReference type="AlphaFoldDB" id="A0A914GR43"/>
<dbReference type="GO" id="GO:0000724">
    <property type="term" value="P:double-strand break repair via homologous recombination"/>
    <property type="evidence" value="ECO:0007669"/>
    <property type="project" value="TreeGrafter"/>
</dbReference>
<keyword evidence="1" id="KW-0833">Ubl conjugation pathway</keyword>
<keyword evidence="1" id="KW-0227">DNA damage</keyword>
<dbReference type="GO" id="GO:0061630">
    <property type="term" value="F:ubiquitin protein ligase activity"/>
    <property type="evidence" value="ECO:0007669"/>
    <property type="project" value="UniProtKB-EC"/>
</dbReference>
<dbReference type="Proteomes" id="UP000887572">
    <property type="component" value="Unplaced"/>
</dbReference>
<feature type="region of interest" description="Disordered" evidence="2">
    <location>
        <begin position="141"/>
        <end position="164"/>
    </location>
</feature>
<feature type="compositionally biased region" description="Acidic residues" evidence="2">
    <location>
        <begin position="153"/>
        <end position="164"/>
    </location>
</feature>
<sequence length="344" mass="38368">MREATIDTLLGYCEEYGDSHREFLQFLMKIRCVESSDIGKIFLKICNAVENGRFRALTSVSPGENFQILECLLKILNAQLSPLGLRVVQVADEFARCKDFLVLISELHFHSGLRSAVPWAEDELAMFFRWQSLMFAAGENGERGRRRSASEEANSEDGQADDAAGDGELAVGRALIYAKRNGWTMQRAQKLIDKLSAEGWVVVVKRSDDVRESGVIRLHPSAVAELEPLLENCFRLPKCTLCKHTIVVGRLSFKCASCEDSFHGSCMLRELEFPSQCPGEDCDETIEEDVLDAFGWDPDGQHIPPRRSARHGERSGDVSQLASTSRQSSTPNSANSPFASLREF</sequence>
<name>A0A914GR43_GLORO</name>
<keyword evidence="1" id="KW-0808">Transferase</keyword>
<evidence type="ECO:0000256" key="1">
    <source>
        <dbReference type="RuleBase" id="RU368018"/>
    </source>
</evidence>
<keyword evidence="1" id="KW-0233">DNA recombination</keyword>
<proteinExistence type="inferred from homology"/>
<dbReference type="PANTHER" id="PTHR20973">
    <property type="entry name" value="NON-SMC ELEMENT 1-RELATED"/>
    <property type="match status" value="1"/>
</dbReference>
<comment type="subunit">
    <text evidence="1">Component of the Smc5-Smc6 complex.</text>
</comment>